<dbReference type="EMBL" id="CP006731">
    <property type="protein sequence ID" value="AHB72176.1"/>
    <property type="molecule type" value="Genomic_DNA"/>
</dbReference>
<sequence length="45" mass="5382">MNNVCILIREIYISHSYYTVMAERPKIKTVYKKIKSADISTLFYH</sequence>
<evidence type="ECO:0000313" key="2">
    <source>
        <dbReference type="Proteomes" id="UP000018545"/>
    </source>
</evidence>
<accession>V5U3S8</accession>
<name>V5U3S8_9ENTR</name>
<reference evidence="1 2" key="1">
    <citation type="journal article" date="2014" name="Genome Announc.">
        <title>Complete Genome Sequence of Cronobacter sakazakii Strain CMCC 45402.</title>
        <authorList>
            <person name="Zhao Z."/>
            <person name="Wang L."/>
            <person name="Wang B."/>
            <person name="Liang H."/>
            <person name="Ye Q."/>
            <person name="Zeng M."/>
        </authorList>
    </citation>
    <scope>NUCLEOTIDE SEQUENCE [LARGE SCALE GENOMIC DNA]</scope>
    <source>
        <strain evidence="2">45402</strain>
    </source>
</reference>
<proteinExistence type="predicted"/>
<dbReference type="HOGENOM" id="CLU_3198754_0_0_6"/>
<dbReference type="KEGG" id="csi:P262_05355"/>
<dbReference type="Proteomes" id="UP000018545">
    <property type="component" value="Chromosome"/>
</dbReference>
<dbReference type="AlphaFoldDB" id="V5U3S8"/>
<dbReference type="PATRIC" id="fig|1401659.3.peg.3779"/>
<organism evidence="1 2">
    <name type="scientific">Cronobacter malonaticus</name>
    <dbReference type="NCBI Taxonomy" id="413503"/>
    <lineage>
        <taxon>Bacteria</taxon>
        <taxon>Pseudomonadati</taxon>
        <taxon>Pseudomonadota</taxon>
        <taxon>Gammaproteobacteria</taxon>
        <taxon>Enterobacterales</taxon>
        <taxon>Enterobacteriaceae</taxon>
        <taxon>Cronobacter</taxon>
    </lineage>
</organism>
<protein>
    <submittedName>
        <fullName evidence="1">Uncharacterized protein</fullName>
    </submittedName>
</protein>
<gene>
    <name evidence="1" type="ORF">P262_05355</name>
</gene>
<evidence type="ECO:0000313" key="1">
    <source>
        <dbReference type="EMBL" id="AHB72176.1"/>
    </source>
</evidence>